<feature type="binding site" evidence="11">
    <location>
        <position position="172"/>
    </location>
    <ligand>
        <name>Zn(2+)</name>
        <dbReference type="ChEBI" id="CHEBI:29105"/>
        <label>1</label>
    </ligand>
</feature>
<dbReference type="GO" id="GO:0005524">
    <property type="term" value="F:ATP binding"/>
    <property type="evidence" value="ECO:0007669"/>
    <property type="project" value="InterPro"/>
</dbReference>
<comment type="caution">
    <text evidence="12">The sequence shown here is derived from an EMBL/GenBank/DDBJ whole genome shotgun (WGS) entry which is preliminary data.</text>
</comment>
<dbReference type="HAMAP" id="MF_01152">
    <property type="entry name" value="DnaJ"/>
    <property type="match status" value="1"/>
</dbReference>
<organism evidence="12 13">
    <name type="scientific">Bifidobacterium adolescentis</name>
    <dbReference type="NCBI Taxonomy" id="1680"/>
    <lineage>
        <taxon>Bacteria</taxon>
        <taxon>Bacillati</taxon>
        <taxon>Actinomycetota</taxon>
        <taxon>Actinomycetes</taxon>
        <taxon>Bifidobacteriales</taxon>
        <taxon>Bifidobacteriaceae</taxon>
        <taxon>Bifidobacterium</taxon>
    </lineage>
</organism>
<evidence type="ECO:0000256" key="5">
    <source>
        <dbReference type="ARBA" id="ARBA00022771"/>
    </source>
</evidence>
<proteinExistence type="inferred from homology"/>
<feature type="repeat" description="CXXCXGXG motif" evidence="11">
    <location>
        <begin position="186"/>
        <end position="193"/>
    </location>
</feature>
<keyword evidence="2 11" id="KW-0235">DNA replication</keyword>
<dbReference type="Pfam" id="PF00226">
    <property type="entry name" value="DnaJ"/>
    <property type="match status" value="1"/>
</dbReference>
<dbReference type="FunFam" id="2.10.230.10:FF:000002">
    <property type="entry name" value="Molecular chaperone DnaJ"/>
    <property type="match status" value="1"/>
</dbReference>
<evidence type="ECO:0000256" key="7">
    <source>
        <dbReference type="ARBA" id="ARBA00023016"/>
    </source>
</evidence>
<evidence type="ECO:0000256" key="11">
    <source>
        <dbReference type="HAMAP-Rule" id="MF_01152"/>
    </source>
</evidence>
<dbReference type="SUPFAM" id="SSF57938">
    <property type="entry name" value="DnaJ/Hsp40 cysteine-rich domain"/>
    <property type="match status" value="1"/>
</dbReference>
<evidence type="ECO:0000256" key="8">
    <source>
        <dbReference type="ARBA" id="ARBA00023186"/>
    </source>
</evidence>
<comment type="cofactor">
    <cofactor evidence="11">
        <name>Zn(2+)</name>
        <dbReference type="ChEBI" id="CHEBI:29105"/>
    </cofactor>
    <text evidence="11">Binds 2 Zn(2+) ions per monomer.</text>
</comment>
<gene>
    <name evidence="11" type="primary">dnaJ</name>
    <name evidence="12" type="ORF">AL0467_0922</name>
</gene>
<dbReference type="CDD" id="cd10747">
    <property type="entry name" value="DnaJ_C"/>
    <property type="match status" value="1"/>
</dbReference>
<dbReference type="Proteomes" id="UP000193208">
    <property type="component" value="Unassembled WGS sequence"/>
</dbReference>
<dbReference type="InterPro" id="IPR001623">
    <property type="entry name" value="DnaJ_domain"/>
</dbReference>
<keyword evidence="6 11" id="KW-0862">Zinc</keyword>
<keyword evidence="5 11" id="KW-0863">Zinc-finger</keyword>
<name>A0A173WFQ1_BIFAD</name>
<evidence type="ECO:0000256" key="6">
    <source>
        <dbReference type="ARBA" id="ARBA00022833"/>
    </source>
</evidence>
<dbReference type="PROSITE" id="PS00636">
    <property type="entry name" value="DNAJ_1"/>
    <property type="match status" value="1"/>
</dbReference>
<dbReference type="FunFam" id="2.60.260.20:FF:000005">
    <property type="entry name" value="Chaperone protein dnaJ 1, mitochondrial"/>
    <property type="match status" value="1"/>
</dbReference>
<dbReference type="NCBIfam" id="NF008035">
    <property type="entry name" value="PRK10767.1"/>
    <property type="match status" value="1"/>
</dbReference>
<reference evidence="12 13" key="1">
    <citation type="journal article" date="2016" name="Sci. Rep.">
        <title>Evaluation of genetic diversity among strains of the human gut commensal Bifidobacterium adolescentis.</title>
        <authorList>
            <person name="Duranti S."/>
            <person name="Milani C."/>
            <person name="Lugli G.A."/>
            <person name="Mancabelli L."/>
            <person name="Turroni F."/>
            <person name="Ferrario C."/>
            <person name="Mangifesta M."/>
            <person name="Viappiani A."/>
            <person name="Sanchez B."/>
            <person name="Margolles A."/>
            <person name="van Sinderen D."/>
            <person name="Ventura M."/>
        </authorList>
    </citation>
    <scope>NUCLEOTIDE SEQUENCE [LARGE SCALE GENOMIC DNA]</scope>
    <source>
        <strain evidence="12 13">AL46-7</strain>
    </source>
</reference>
<evidence type="ECO:0000313" key="12">
    <source>
        <dbReference type="EMBL" id="OSH00523.1"/>
    </source>
</evidence>
<dbReference type="InterPro" id="IPR002939">
    <property type="entry name" value="DnaJ_C"/>
</dbReference>
<dbReference type="InterPro" id="IPR036410">
    <property type="entry name" value="HSP_DnaJ_Cys-rich_dom_sf"/>
</dbReference>
<dbReference type="PANTHER" id="PTHR43096">
    <property type="entry name" value="DNAJ HOMOLOG 1, MITOCHONDRIAL-RELATED"/>
    <property type="match status" value="1"/>
</dbReference>
<dbReference type="AlphaFoldDB" id="A0A173WFQ1"/>
<keyword evidence="1 11" id="KW-0963">Cytoplasm</keyword>
<feature type="binding site" evidence="11">
    <location>
        <position position="186"/>
    </location>
    <ligand>
        <name>Zn(2+)</name>
        <dbReference type="ChEBI" id="CHEBI:29105"/>
        <label>2</label>
    </ligand>
</feature>
<dbReference type="SMART" id="SM00271">
    <property type="entry name" value="DnaJ"/>
    <property type="match status" value="1"/>
</dbReference>
<evidence type="ECO:0000256" key="2">
    <source>
        <dbReference type="ARBA" id="ARBA00022705"/>
    </source>
</evidence>
<sequence length="408" mass="44337">MKVSRPTDPALWHNDTQNQQGERIIVTDYYEVLGVDRSASDDEIKKAYRKMSRKYHPDIAGPEFEDKFKEVNNAYDVLSDPKKRQMYDAGVDPNDPNAGGMHGGGFGGGFGDMGDIFSMFTGGGFGGTGGGPTPRTQPGRDALVSATIDLKTAVFGDTTHVKVNTFGLCQECGGTGCQNGTQPTQCPDCHGQGYAQRVVRTMLGQMMTTAPCERCEGHGTVIEKPCPSCLGHGRVRVTRNVGVAVPAGVANNTRLRLANQGEVGENGGVAGDLYVDIRIKPDDMFTRDDDDLHCWIKVPMSWAVLGHEVEIDTFDGRQTLDIPAGSQPDDTVTLKNLGVTHLDDKNERGDLVAHVVVEIPKKLSDDERELIERFGEMHDTDAQHVVVKSRPSSGAKKGFFSKLKDALR</sequence>
<dbReference type="SUPFAM" id="SSF49493">
    <property type="entry name" value="HSP40/DnaJ peptide-binding domain"/>
    <property type="match status" value="2"/>
</dbReference>
<dbReference type="GO" id="GO:0005737">
    <property type="term" value="C:cytoplasm"/>
    <property type="evidence" value="ECO:0007669"/>
    <property type="project" value="UniProtKB-SubCell"/>
</dbReference>
<keyword evidence="7 11" id="KW-0346">Stress response</keyword>
<comment type="subunit">
    <text evidence="11">Homodimer.</text>
</comment>
<dbReference type="CDD" id="cd10719">
    <property type="entry name" value="DnaJ_zf"/>
    <property type="match status" value="1"/>
</dbReference>
<dbReference type="Gene3D" id="2.10.230.10">
    <property type="entry name" value="Heat shock protein DnaJ, cysteine-rich domain"/>
    <property type="match status" value="1"/>
</dbReference>
<keyword evidence="4 11" id="KW-0677">Repeat</keyword>
<evidence type="ECO:0000313" key="13">
    <source>
        <dbReference type="Proteomes" id="UP000193208"/>
    </source>
</evidence>
<dbReference type="GO" id="GO:0051082">
    <property type="term" value="F:unfolded protein binding"/>
    <property type="evidence" value="ECO:0007669"/>
    <property type="project" value="UniProtKB-UniRule"/>
</dbReference>
<accession>A0A173WFQ1</accession>
<comment type="domain">
    <text evidence="11">The J domain is necessary and sufficient to stimulate DnaK ATPase activity. Zinc center 1 plays an important role in the autonomous, DnaK-independent chaperone activity of DnaJ. Zinc center 2 is essential for interaction with DnaK and for DnaJ activity.</text>
</comment>
<keyword evidence="3 11" id="KW-0479">Metal-binding</keyword>
<dbReference type="PANTHER" id="PTHR43096:SF48">
    <property type="entry name" value="CHAPERONE PROTEIN DNAJ"/>
    <property type="match status" value="1"/>
</dbReference>
<dbReference type="Gene3D" id="1.10.287.110">
    <property type="entry name" value="DnaJ domain"/>
    <property type="match status" value="1"/>
</dbReference>
<feature type="repeat" description="CXXCXGXG motif" evidence="11">
    <location>
        <begin position="226"/>
        <end position="233"/>
    </location>
</feature>
<feature type="repeat" description="CXXCXGXG motif" evidence="11">
    <location>
        <begin position="212"/>
        <end position="219"/>
    </location>
</feature>
<feature type="binding site" evidence="11">
    <location>
        <position position="189"/>
    </location>
    <ligand>
        <name>Zn(2+)</name>
        <dbReference type="ChEBI" id="CHEBI:29105"/>
        <label>2</label>
    </ligand>
</feature>
<dbReference type="PROSITE" id="PS51188">
    <property type="entry name" value="ZF_CR"/>
    <property type="match status" value="1"/>
</dbReference>
<feature type="binding site" evidence="11">
    <location>
        <position position="169"/>
    </location>
    <ligand>
        <name>Zn(2+)</name>
        <dbReference type="ChEBI" id="CHEBI:29105"/>
        <label>1</label>
    </ligand>
</feature>
<dbReference type="PROSITE" id="PS50076">
    <property type="entry name" value="DNAJ_2"/>
    <property type="match status" value="1"/>
</dbReference>
<evidence type="ECO:0000256" key="9">
    <source>
        <dbReference type="ARBA" id="ARBA00061004"/>
    </source>
</evidence>
<dbReference type="InterPro" id="IPR001305">
    <property type="entry name" value="HSP_DnaJ_Cys-rich_dom"/>
</dbReference>
<dbReference type="Gene3D" id="2.60.260.20">
    <property type="entry name" value="Urease metallochaperone UreE, N-terminal domain"/>
    <property type="match status" value="2"/>
</dbReference>
<dbReference type="InterPro" id="IPR012724">
    <property type="entry name" value="DnaJ"/>
</dbReference>
<feature type="binding site" evidence="11">
    <location>
        <position position="229"/>
    </location>
    <ligand>
        <name>Zn(2+)</name>
        <dbReference type="ChEBI" id="CHEBI:29105"/>
        <label>1</label>
    </ligand>
</feature>
<evidence type="ECO:0000256" key="3">
    <source>
        <dbReference type="ARBA" id="ARBA00022723"/>
    </source>
</evidence>
<dbReference type="EMBL" id="LNKI01000002">
    <property type="protein sequence ID" value="OSH00523.1"/>
    <property type="molecule type" value="Genomic_DNA"/>
</dbReference>
<dbReference type="GO" id="GO:0031072">
    <property type="term" value="F:heat shock protein binding"/>
    <property type="evidence" value="ECO:0007669"/>
    <property type="project" value="InterPro"/>
</dbReference>
<dbReference type="CDD" id="cd06257">
    <property type="entry name" value="DnaJ"/>
    <property type="match status" value="1"/>
</dbReference>
<dbReference type="GO" id="GO:0008270">
    <property type="term" value="F:zinc ion binding"/>
    <property type="evidence" value="ECO:0007669"/>
    <property type="project" value="UniProtKB-UniRule"/>
</dbReference>
<dbReference type="Pfam" id="PF00684">
    <property type="entry name" value="DnaJ_CXXCXGXG"/>
    <property type="match status" value="1"/>
</dbReference>
<feature type="binding site" evidence="11">
    <location>
        <position position="215"/>
    </location>
    <ligand>
        <name>Zn(2+)</name>
        <dbReference type="ChEBI" id="CHEBI:29105"/>
        <label>2</label>
    </ligand>
</feature>
<dbReference type="InterPro" id="IPR018253">
    <property type="entry name" value="DnaJ_domain_CS"/>
</dbReference>
<dbReference type="GO" id="GO:0009408">
    <property type="term" value="P:response to heat"/>
    <property type="evidence" value="ECO:0007669"/>
    <property type="project" value="InterPro"/>
</dbReference>
<protein>
    <recommendedName>
        <fullName evidence="10 11">Chaperone protein DnaJ</fullName>
    </recommendedName>
</protein>
<comment type="similarity">
    <text evidence="9 11">Belongs to the DnaJ family.</text>
</comment>
<dbReference type="GO" id="GO:0042026">
    <property type="term" value="P:protein refolding"/>
    <property type="evidence" value="ECO:0007669"/>
    <property type="project" value="TreeGrafter"/>
</dbReference>
<dbReference type="PRINTS" id="PR00625">
    <property type="entry name" value="JDOMAIN"/>
</dbReference>
<evidence type="ECO:0000256" key="1">
    <source>
        <dbReference type="ARBA" id="ARBA00022490"/>
    </source>
</evidence>
<evidence type="ECO:0000256" key="4">
    <source>
        <dbReference type="ARBA" id="ARBA00022737"/>
    </source>
</evidence>
<feature type="repeat" description="CXXCXGXG motif" evidence="11">
    <location>
        <begin position="169"/>
        <end position="176"/>
    </location>
</feature>
<dbReference type="InterPro" id="IPR008971">
    <property type="entry name" value="HSP40/DnaJ_pept-bd"/>
</dbReference>
<keyword evidence="8 11" id="KW-0143">Chaperone</keyword>
<dbReference type="Pfam" id="PF01556">
    <property type="entry name" value="DnaJ_C"/>
    <property type="match status" value="1"/>
</dbReference>
<comment type="function">
    <text evidence="11">Participates actively in the response to hyperosmotic and heat shock by preventing the aggregation of stress-denatured proteins and by disaggregating proteins, also in an autonomous, DnaK-independent fashion. Unfolded proteins bind initially to DnaJ; upon interaction with the DnaJ-bound protein, DnaK hydrolyzes its bound ATP, resulting in the formation of a stable complex. GrpE releases ADP from DnaK; ATP binding to DnaK triggers the release of the substrate protein, thus completing the reaction cycle. Several rounds of ATP-dependent interactions between DnaJ, DnaK and GrpE are required for fully efficient folding. Also involved, together with DnaK and GrpE, in the DNA replication of plasmids through activation of initiation proteins.</text>
</comment>
<dbReference type="GO" id="GO:0006260">
    <property type="term" value="P:DNA replication"/>
    <property type="evidence" value="ECO:0007669"/>
    <property type="project" value="UniProtKB-KW"/>
</dbReference>
<dbReference type="SUPFAM" id="SSF46565">
    <property type="entry name" value="Chaperone J-domain"/>
    <property type="match status" value="1"/>
</dbReference>
<feature type="binding site" evidence="11">
    <location>
        <position position="226"/>
    </location>
    <ligand>
        <name>Zn(2+)</name>
        <dbReference type="ChEBI" id="CHEBI:29105"/>
        <label>1</label>
    </ligand>
</feature>
<comment type="subcellular location">
    <subcellularLocation>
        <location evidence="11">Cytoplasm</location>
    </subcellularLocation>
</comment>
<dbReference type="InterPro" id="IPR036869">
    <property type="entry name" value="J_dom_sf"/>
</dbReference>
<evidence type="ECO:0000256" key="10">
    <source>
        <dbReference type="ARBA" id="ARBA00067609"/>
    </source>
</evidence>
<feature type="binding site" evidence="11">
    <location>
        <position position="212"/>
    </location>
    <ligand>
        <name>Zn(2+)</name>
        <dbReference type="ChEBI" id="CHEBI:29105"/>
        <label>2</label>
    </ligand>
</feature>